<reference evidence="3 4" key="1">
    <citation type="submission" date="2017-11" db="EMBL/GenBank/DDBJ databases">
        <authorList>
            <person name="Han C.G."/>
        </authorList>
    </citation>
    <scope>NUCLEOTIDE SEQUENCE [LARGE SCALE GENOMIC DNA]</scope>
    <source>
        <strain evidence="3 4">HCNT1</strain>
    </source>
</reference>
<proteinExistence type="predicted"/>
<dbReference type="PROSITE" id="PS50110">
    <property type="entry name" value="RESPONSE_REGULATORY"/>
    <property type="match status" value="1"/>
</dbReference>
<evidence type="ECO:0000313" key="4">
    <source>
        <dbReference type="Proteomes" id="UP000232164"/>
    </source>
</evidence>
<comment type="caution">
    <text evidence="3">The sequence shown here is derived from an EMBL/GenBank/DDBJ whole genome shotgun (WGS) entry which is preliminary data.</text>
</comment>
<dbReference type="AlphaFoldDB" id="A0A2N0D1A3"/>
<dbReference type="Proteomes" id="UP000232164">
    <property type="component" value="Unassembled WGS sequence"/>
</dbReference>
<dbReference type="SMART" id="SM00448">
    <property type="entry name" value="REC"/>
    <property type="match status" value="1"/>
</dbReference>
<evidence type="ECO:0000313" key="3">
    <source>
        <dbReference type="EMBL" id="PKA39901.1"/>
    </source>
</evidence>
<feature type="modified residue" description="4-aspartylphosphate" evidence="1">
    <location>
        <position position="52"/>
    </location>
</feature>
<dbReference type="SUPFAM" id="SSF52172">
    <property type="entry name" value="CheY-like"/>
    <property type="match status" value="1"/>
</dbReference>
<gene>
    <name evidence="3" type="ORF">CWR43_29935</name>
</gene>
<dbReference type="NCBIfam" id="NF009972">
    <property type="entry name" value="PRK13435.1-3"/>
    <property type="match status" value="1"/>
</dbReference>
<dbReference type="InterPro" id="IPR001789">
    <property type="entry name" value="Sig_transdc_resp-reg_receiver"/>
</dbReference>
<evidence type="ECO:0000259" key="2">
    <source>
        <dbReference type="PROSITE" id="PS50110"/>
    </source>
</evidence>
<dbReference type="Pfam" id="PF00072">
    <property type="entry name" value="Response_reg"/>
    <property type="match status" value="1"/>
</dbReference>
<name>A0A2N0D1A3_RHISU</name>
<evidence type="ECO:0000256" key="1">
    <source>
        <dbReference type="PROSITE-ProRule" id="PRU00169"/>
    </source>
</evidence>
<feature type="domain" description="Response regulatory" evidence="2">
    <location>
        <begin position="4"/>
        <end position="114"/>
    </location>
</feature>
<protein>
    <submittedName>
        <fullName evidence="3">Response regulator</fullName>
    </submittedName>
</protein>
<reference evidence="3 4" key="2">
    <citation type="submission" date="2017-12" db="EMBL/GenBank/DDBJ databases">
        <title>Genome sequence of Rhizobium sullae HCNT1 isolated from Sulla coronaria nodules and featuring peculiar denitrification phenotypes.</title>
        <authorList>
            <person name="De Diego-Diaz B."/>
            <person name="Treu L."/>
            <person name="Campanaro S."/>
            <person name="Da Silva Duarte V."/>
            <person name="Basaglia M."/>
            <person name="Favaro L."/>
            <person name="Casella S."/>
            <person name="Squartini A."/>
        </authorList>
    </citation>
    <scope>NUCLEOTIDE SEQUENCE [LARGE SCALE GENOMIC DNA]</scope>
    <source>
        <strain evidence="3 4">HCNT1</strain>
    </source>
</reference>
<keyword evidence="1" id="KW-0597">Phosphoprotein</keyword>
<sequence length="144" mass="15418">MKDRILIVEDEPLLAFDLEDLLHQFGYRVSGIANDLDSAQRLAPYADVAFVDVNLSDGQTGPRIGQFLASEFGVAVIFVTGDEAAIDRGVAGTLGVIAKPVNATKIKAALDYLLELQGGGQPAEPVGMRVFSDTPCIPRRIANF</sequence>
<dbReference type="InterPro" id="IPR011006">
    <property type="entry name" value="CheY-like_superfamily"/>
</dbReference>
<dbReference type="GO" id="GO:0000160">
    <property type="term" value="P:phosphorelay signal transduction system"/>
    <property type="evidence" value="ECO:0007669"/>
    <property type="project" value="InterPro"/>
</dbReference>
<dbReference type="Gene3D" id="3.40.50.2300">
    <property type="match status" value="1"/>
</dbReference>
<dbReference type="EMBL" id="PIQN01000025">
    <property type="protein sequence ID" value="PKA39901.1"/>
    <property type="molecule type" value="Genomic_DNA"/>
</dbReference>
<accession>A0A2N0D1A3</accession>
<organism evidence="3 4">
    <name type="scientific">Rhizobium sullae</name>
    <name type="common">Rhizobium hedysari</name>
    <dbReference type="NCBI Taxonomy" id="50338"/>
    <lineage>
        <taxon>Bacteria</taxon>
        <taxon>Pseudomonadati</taxon>
        <taxon>Pseudomonadota</taxon>
        <taxon>Alphaproteobacteria</taxon>
        <taxon>Hyphomicrobiales</taxon>
        <taxon>Rhizobiaceae</taxon>
        <taxon>Rhizobium/Agrobacterium group</taxon>
        <taxon>Rhizobium</taxon>
    </lineage>
</organism>